<dbReference type="EMBL" id="OBDZ01000040">
    <property type="protein sequence ID" value="SNY45970.1"/>
    <property type="molecule type" value="Genomic_DNA"/>
</dbReference>
<name>A0A285IDD0_9FIRM</name>
<proteinExistence type="predicted"/>
<dbReference type="AlphaFoldDB" id="A0A285IDD0"/>
<protein>
    <submittedName>
        <fullName evidence="2">Helix-turn-helix domain-containing protein</fullName>
    </submittedName>
</protein>
<keyword evidence="3" id="KW-1185">Reference proteome</keyword>
<evidence type="ECO:0000259" key="1">
    <source>
        <dbReference type="Pfam" id="PF12728"/>
    </source>
</evidence>
<evidence type="ECO:0000313" key="2">
    <source>
        <dbReference type="EMBL" id="SNY45970.1"/>
    </source>
</evidence>
<gene>
    <name evidence="2" type="ORF">SAMN06265827_1408</name>
</gene>
<reference evidence="3" key="1">
    <citation type="submission" date="2017-09" db="EMBL/GenBank/DDBJ databases">
        <authorList>
            <person name="Varghese N."/>
            <person name="Submissions S."/>
        </authorList>
    </citation>
    <scope>NUCLEOTIDE SEQUENCE [LARGE SCALE GENOMIC DNA]</scope>
    <source>
        <strain evidence="3">MSL47</strain>
    </source>
</reference>
<dbReference type="Pfam" id="PF12728">
    <property type="entry name" value="HTH_17"/>
    <property type="match status" value="1"/>
</dbReference>
<dbReference type="InterPro" id="IPR041657">
    <property type="entry name" value="HTH_17"/>
</dbReference>
<feature type="domain" description="Helix-turn-helix" evidence="1">
    <location>
        <begin position="7"/>
        <end position="52"/>
    </location>
</feature>
<dbReference type="Proteomes" id="UP000219573">
    <property type="component" value="Unassembled WGS sequence"/>
</dbReference>
<organism evidence="2 3">
    <name type="scientific">Orenia metallireducens</name>
    <dbReference type="NCBI Taxonomy" id="1413210"/>
    <lineage>
        <taxon>Bacteria</taxon>
        <taxon>Bacillati</taxon>
        <taxon>Bacillota</taxon>
        <taxon>Clostridia</taxon>
        <taxon>Halanaerobiales</taxon>
        <taxon>Halobacteroidaceae</taxon>
        <taxon>Orenia</taxon>
    </lineage>
</organism>
<dbReference type="RefSeq" id="WP_097019465.1">
    <property type="nucleotide sequence ID" value="NZ_OBDZ01000040.1"/>
</dbReference>
<evidence type="ECO:0000313" key="3">
    <source>
        <dbReference type="Proteomes" id="UP000219573"/>
    </source>
</evidence>
<accession>A0A285IDD0</accession>
<sequence>MSDEYTFTTSQAAEILEVSERTVRRRCNNGDLDAIKKNVNGIEQWFINQGEFSQIAQAIEEVIEVANVKEPINLSQLKRAFQQALEVNNQELKEVVLQQNQVLAHKLINMEEELKIELNKINSTQISHFNQVEKRDRELMLKIRELQEKKDKPLLKRLKEVFS</sequence>